<accession>A0A844HLJ2</accession>
<dbReference type="SUPFAM" id="SSF88659">
    <property type="entry name" value="Sigma3 and sigma4 domains of RNA polymerase sigma factors"/>
    <property type="match status" value="1"/>
</dbReference>
<dbReference type="PANTHER" id="PTHR30173">
    <property type="entry name" value="SIGMA 19 FACTOR"/>
    <property type="match status" value="1"/>
</dbReference>
<dbReference type="InterPro" id="IPR032710">
    <property type="entry name" value="NTF2-like_dom_sf"/>
</dbReference>
<dbReference type="Proteomes" id="UP000449846">
    <property type="component" value="Unassembled WGS sequence"/>
</dbReference>
<dbReference type="EMBL" id="WMIG01000003">
    <property type="protein sequence ID" value="MTH59304.1"/>
    <property type="molecule type" value="Genomic_DNA"/>
</dbReference>
<evidence type="ECO:0000259" key="2">
    <source>
        <dbReference type="Pfam" id="PF04542"/>
    </source>
</evidence>
<dbReference type="InterPro" id="IPR007627">
    <property type="entry name" value="RNA_pol_sigma70_r2"/>
</dbReference>
<dbReference type="InterPro" id="IPR013324">
    <property type="entry name" value="RNA_pol_sigma_r3/r4-like"/>
</dbReference>
<proteinExistence type="predicted"/>
<dbReference type="Gene3D" id="3.10.450.50">
    <property type="match status" value="1"/>
</dbReference>
<dbReference type="InterPro" id="IPR013249">
    <property type="entry name" value="RNA_pol_sigma70_r4_t2"/>
</dbReference>
<dbReference type="Pfam" id="PF04542">
    <property type="entry name" value="Sigma70_r2"/>
    <property type="match status" value="1"/>
</dbReference>
<dbReference type="AlphaFoldDB" id="A0A844HLJ2"/>
<dbReference type="InterPro" id="IPR014284">
    <property type="entry name" value="RNA_pol_sigma-70_dom"/>
</dbReference>
<dbReference type="InterPro" id="IPR036388">
    <property type="entry name" value="WH-like_DNA-bd_sf"/>
</dbReference>
<dbReference type="SUPFAM" id="SSF88946">
    <property type="entry name" value="Sigma2 domain of RNA polymerase sigma factors"/>
    <property type="match status" value="1"/>
</dbReference>
<dbReference type="SUPFAM" id="SSF54427">
    <property type="entry name" value="NTF2-like"/>
    <property type="match status" value="1"/>
</dbReference>
<dbReference type="OrthoDB" id="9794372at2"/>
<dbReference type="InterPro" id="IPR052704">
    <property type="entry name" value="ECF_Sigma-70_Domain"/>
</dbReference>
<dbReference type="NCBIfam" id="TIGR02937">
    <property type="entry name" value="sigma70-ECF"/>
    <property type="match status" value="1"/>
</dbReference>
<protein>
    <submittedName>
        <fullName evidence="4">Sigma-70 family RNA polymerase sigma factor</fullName>
    </submittedName>
</protein>
<evidence type="ECO:0000313" key="4">
    <source>
        <dbReference type="EMBL" id="MTH59304.1"/>
    </source>
</evidence>
<feature type="domain" description="RNA polymerase sigma-70 region 2" evidence="2">
    <location>
        <begin position="9"/>
        <end position="70"/>
    </location>
</feature>
<dbReference type="Gene3D" id="1.10.10.10">
    <property type="entry name" value="Winged helix-like DNA-binding domain superfamily/Winged helix DNA-binding domain"/>
    <property type="match status" value="1"/>
</dbReference>
<dbReference type="GO" id="GO:0006352">
    <property type="term" value="P:DNA-templated transcription initiation"/>
    <property type="evidence" value="ECO:0007669"/>
    <property type="project" value="InterPro"/>
</dbReference>
<comment type="subunit">
    <text evidence="1">Interacts transiently with the RNA polymerase catalytic core formed by RpoA, RpoB, RpoC and RpoZ (2 alpha, 1 beta, 1 beta' and 1 omega subunit) to form the RNA polymerase holoenzyme that can initiate transcription.</text>
</comment>
<evidence type="ECO:0000256" key="1">
    <source>
        <dbReference type="ARBA" id="ARBA00011344"/>
    </source>
</evidence>
<evidence type="ECO:0000259" key="3">
    <source>
        <dbReference type="Pfam" id="PF08281"/>
    </source>
</evidence>
<evidence type="ECO:0000313" key="5">
    <source>
        <dbReference type="Proteomes" id="UP000449846"/>
    </source>
</evidence>
<sequence length="283" mass="31355">MPPDPVAFFEAQRPRLLRLAYRMLGSHAEAEDVVQDAFLRWHGAAGVENPPAWLTRTVSRLCLDQMKSARMRRETYPGTWLPEPLIEPEDDTLRPDNLTLSLMMALERLSPLERAAFLLHDVFGQPLDEVATTIERSPSATRQLASRARAHVQIDRPRYDVPRDKGEELARAFFEACRSGDPAVLGAMLAEGASLHADGGGKIHSYPNVITGADNLLRLFTSLARKFGDGMEFLEATIIDGLPGYVSRVGGVLQTTALEISEGRITAIYITRNPDKLTGITRH</sequence>
<dbReference type="RefSeq" id="WP_155039255.1">
    <property type="nucleotide sequence ID" value="NZ_JBHGCD010000049.1"/>
</dbReference>
<keyword evidence="5" id="KW-1185">Reference proteome</keyword>
<feature type="domain" description="RNA polymerase sigma factor 70 region 4 type 2" evidence="3">
    <location>
        <begin position="101"/>
        <end position="151"/>
    </location>
</feature>
<gene>
    <name evidence="4" type="ORF">GL300_08760</name>
</gene>
<reference evidence="4 5" key="1">
    <citation type="submission" date="2019-11" db="EMBL/GenBank/DDBJ databases">
        <authorList>
            <person name="Dong K."/>
        </authorList>
    </citation>
    <scope>NUCLEOTIDE SEQUENCE [LARGE SCALE GENOMIC DNA]</scope>
    <source>
        <strain evidence="4 5">NBRC 112902</strain>
    </source>
</reference>
<name>A0A844HLJ2_9RHOB</name>
<dbReference type="Gene3D" id="1.10.1740.10">
    <property type="match status" value="1"/>
</dbReference>
<dbReference type="InterPro" id="IPR013325">
    <property type="entry name" value="RNA_pol_sigma_r2"/>
</dbReference>
<dbReference type="NCBIfam" id="NF007214">
    <property type="entry name" value="PRK09636.1"/>
    <property type="match status" value="1"/>
</dbReference>
<dbReference type="Pfam" id="PF08281">
    <property type="entry name" value="Sigma70_r4_2"/>
    <property type="match status" value="1"/>
</dbReference>
<dbReference type="PANTHER" id="PTHR30173:SF43">
    <property type="entry name" value="ECF RNA POLYMERASE SIGMA FACTOR SIGI-RELATED"/>
    <property type="match status" value="1"/>
</dbReference>
<comment type="caution">
    <text evidence="4">The sequence shown here is derived from an EMBL/GenBank/DDBJ whole genome shotgun (WGS) entry which is preliminary data.</text>
</comment>
<organism evidence="4 5">
    <name type="scientific">Paracoccus litorisediminis</name>
    <dbReference type="NCBI Taxonomy" id="2006130"/>
    <lineage>
        <taxon>Bacteria</taxon>
        <taxon>Pseudomonadati</taxon>
        <taxon>Pseudomonadota</taxon>
        <taxon>Alphaproteobacteria</taxon>
        <taxon>Rhodobacterales</taxon>
        <taxon>Paracoccaceae</taxon>
        <taxon>Paracoccus</taxon>
    </lineage>
</organism>
<dbReference type="GO" id="GO:0016987">
    <property type="term" value="F:sigma factor activity"/>
    <property type="evidence" value="ECO:0007669"/>
    <property type="project" value="InterPro"/>
</dbReference>
<dbReference type="GO" id="GO:0003677">
    <property type="term" value="F:DNA binding"/>
    <property type="evidence" value="ECO:0007669"/>
    <property type="project" value="InterPro"/>
</dbReference>